<dbReference type="InterPro" id="IPR000868">
    <property type="entry name" value="Isochorismatase-like_dom"/>
</dbReference>
<dbReference type="InParanoid" id="Q8THV0"/>
<dbReference type="Pfam" id="PF00857">
    <property type="entry name" value="Isochorismatase"/>
    <property type="match status" value="1"/>
</dbReference>
<dbReference type="PhylomeDB" id="Q8THV0"/>
<sequence>MQTFLKFWNCGKLIWGKTMTGINRESAALIVVDAQNFILNEKGLNAEWGVLKHAKDTDMIENTKEAIAKAREYSIPIIYLKVILRPQTLHAIGFWKPLLEIDFSKISPEEEEFQTGFVEELAPRSEDFIVVKYNAMNGFFNTDLEQILKGLKRDTLVFTGAITNLCLETTVRGAFDRGYNIIVLSNCTASINAELQKFSIEVVFPMLGEVCTLGELEIVS</sequence>
<dbReference type="KEGG" id="mac:MA_4411"/>
<evidence type="ECO:0000313" key="3">
    <source>
        <dbReference type="EMBL" id="AAM07753.1"/>
    </source>
</evidence>
<reference evidence="3 4" key="1">
    <citation type="journal article" date="2002" name="Genome Res.">
        <title>The genome of Methanosarcina acetivorans reveals extensive metabolic and physiological diversity.</title>
        <authorList>
            <person name="Galagan J.E."/>
            <person name="Nusbaum C."/>
            <person name="Roy A."/>
            <person name="Endrizzi M.G."/>
            <person name="Macdonald P."/>
            <person name="FitzHugh W."/>
            <person name="Calvo S."/>
            <person name="Engels R."/>
            <person name="Smirnov S."/>
            <person name="Atnoor D."/>
            <person name="Brown A."/>
            <person name="Allen N."/>
            <person name="Naylor J."/>
            <person name="Stange-Thomann N."/>
            <person name="DeArellano K."/>
            <person name="Johnson R."/>
            <person name="Linton L."/>
            <person name="McEwan P."/>
            <person name="McKernan K."/>
            <person name="Talamas J."/>
            <person name="Tirrell A."/>
            <person name="Ye W."/>
            <person name="Zimmer A."/>
            <person name="Barber R.D."/>
            <person name="Cann I."/>
            <person name="Graham D.E."/>
            <person name="Grahame D.A."/>
            <person name="Guss A."/>
            <person name="Hedderich R."/>
            <person name="Ingram-Smith C."/>
            <person name="Kuettner C.H."/>
            <person name="Krzycki J.A."/>
            <person name="Leigh J.A."/>
            <person name="Li W."/>
            <person name="Liu J."/>
            <person name="Mukhopadhyay B."/>
            <person name="Reeve J.N."/>
            <person name="Smith K."/>
            <person name="Springer T.A."/>
            <person name="Umayam L.A."/>
            <person name="White O."/>
            <person name="White R.H."/>
            <person name="de Macario E.C."/>
            <person name="Ferry J.G."/>
            <person name="Jarrell K.F."/>
            <person name="Jing H."/>
            <person name="Macario A.J.L."/>
            <person name="Paulsen I."/>
            <person name="Pritchett M."/>
            <person name="Sowers K.R."/>
            <person name="Swanson R.V."/>
            <person name="Zinder S.H."/>
            <person name="Lander E."/>
            <person name="Metcalf W.W."/>
            <person name="Birren B."/>
        </authorList>
    </citation>
    <scope>NUCLEOTIDE SEQUENCE [LARGE SCALE GENOMIC DNA]</scope>
    <source>
        <strain evidence="4">ATCC 35395 / DSM 2834 / JCM 12185 / C2A</strain>
    </source>
</reference>
<gene>
    <name evidence="3" type="ordered locus">MA_4411</name>
</gene>
<keyword evidence="1" id="KW-0378">Hydrolase</keyword>
<protein>
    <submittedName>
        <fullName evidence="3">Isochorismatase</fullName>
    </submittedName>
</protein>
<dbReference type="Gene3D" id="3.40.50.850">
    <property type="entry name" value="Isochorismatase-like"/>
    <property type="match status" value="1"/>
</dbReference>
<dbReference type="GO" id="GO:0016787">
    <property type="term" value="F:hydrolase activity"/>
    <property type="evidence" value="ECO:0007669"/>
    <property type="project" value="UniProtKB-KW"/>
</dbReference>
<dbReference type="PANTHER" id="PTHR43540:SF16">
    <property type="entry name" value="ISOCHORISMATASE-LIKE DOMAIN-CONTAINING PROTEIN"/>
    <property type="match status" value="1"/>
</dbReference>
<dbReference type="AlphaFoldDB" id="Q8THV0"/>
<evidence type="ECO:0000256" key="1">
    <source>
        <dbReference type="ARBA" id="ARBA00022801"/>
    </source>
</evidence>
<dbReference type="EMBL" id="AE010299">
    <property type="protein sequence ID" value="AAM07753.1"/>
    <property type="molecule type" value="Genomic_DNA"/>
</dbReference>
<name>Q8THV0_METAC</name>
<dbReference type="EnsemblBacteria" id="AAM07753">
    <property type="protein sequence ID" value="AAM07753"/>
    <property type="gene ID" value="MA_4411"/>
</dbReference>
<dbReference type="InterPro" id="IPR036380">
    <property type="entry name" value="Isochorismatase-like_sf"/>
</dbReference>
<dbReference type="STRING" id="188937.MA_4411"/>
<dbReference type="SUPFAM" id="SSF52499">
    <property type="entry name" value="Isochorismatase-like hydrolases"/>
    <property type="match status" value="1"/>
</dbReference>
<accession>Q8THV0</accession>
<dbReference type="PANTHER" id="PTHR43540">
    <property type="entry name" value="PEROXYUREIDOACRYLATE/UREIDOACRYLATE AMIDOHYDROLASE-RELATED"/>
    <property type="match status" value="1"/>
</dbReference>
<organism evidence="3 4">
    <name type="scientific">Methanosarcina acetivorans (strain ATCC 35395 / DSM 2834 / JCM 12185 / C2A)</name>
    <dbReference type="NCBI Taxonomy" id="188937"/>
    <lineage>
        <taxon>Archaea</taxon>
        <taxon>Methanobacteriati</taxon>
        <taxon>Methanobacteriota</taxon>
        <taxon>Stenosarchaea group</taxon>
        <taxon>Methanomicrobia</taxon>
        <taxon>Methanosarcinales</taxon>
        <taxon>Methanosarcinaceae</taxon>
        <taxon>Methanosarcina</taxon>
    </lineage>
</organism>
<dbReference type="InterPro" id="IPR050272">
    <property type="entry name" value="Isochorismatase-like_hydrls"/>
</dbReference>
<evidence type="ECO:0000259" key="2">
    <source>
        <dbReference type="Pfam" id="PF00857"/>
    </source>
</evidence>
<dbReference type="CDD" id="cd00431">
    <property type="entry name" value="cysteine_hydrolases"/>
    <property type="match status" value="1"/>
</dbReference>
<keyword evidence="4" id="KW-1185">Reference proteome</keyword>
<feature type="domain" description="Isochorismatase-like" evidence="2">
    <location>
        <begin position="27"/>
        <end position="213"/>
    </location>
</feature>
<dbReference type="Proteomes" id="UP000002487">
    <property type="component" value="Chromosome"/>
</dbReference>
<evidence type="ECO:0000313" key="4">
    <source>
        <dbReference type="Proteomes" id="UP000002487"/>
    </source>
</evidence>
<dbReference type="HOGENOM" id="CLU_068979_8_3_2"/>
<proteinExistence type="predicted"/>